<dbReference type="InterPro" id="IPR006935">
    <property type="entry name" value="Helicase/UvrB_N"/>
</dbReference>
<dbReference type="SUPFAM" id="SSF52540">
    <property type="entry name" value="P-loop containing nucleoside triphosphate hydrolases"/>
    <property type="match status" value="1"/>
</dbReference>
<evidence type="ECO:0000313" key="2">
    <source>
        <dbReference type="EMBL" id="QDQ96349.1"/>
    </source>
</evidence>
<feature type="domain" description="Helicase ATP-binding" evidence="1">
    <location>
        <begin position="1094"/>
        <end position="1267"/>
    </location>
</feature>
<name>A0A516WZS1_9ACTN</name>
<evidence type="ECO:0000259" key="1">
    <source>
        <dbReference type="PROSITE" id="PS51192"/>
    </source>
</evidence>
<dbReference type="OrthoDB" id="9776021at2"/>
<evidence type="ECO:0000313" key="3">
    <source>
        <dbReference type="Proteomes" id="UP000317344"/>
    </source>
</evidence>
<dbReference type="InterPro" id="IPR050742">
    <property type="entry name" value="Helicase_Restrict-Modif_Enz"/>
</dbReference>
<dbReference type="InterPro" id="IPR014001">
    <property type="entry name" value="Helicase_ATP-bd"/>
</dbReference>
<keyword evidence="3" id="KW-1185">Reference proteome</keyword>
<dbReference type="PANTHER" id="PTHR47396">
    <property type="entry name" value="TYPE I RESTRICTION ENZYME ECOKI R PROTEIN"/>
    <property type="match status" value="1"/>
</dbReference>
<dbReference type="GO" id="GO:0005829">
    <property type="term" value="C:cytosol"/>
    <property type="evidence" value="ECO:0007669"/>
    <property type="project" value="TreeGrafter"/>
</dbReference>
<dbReference type="KEGG" id="toy:FO059_02035"/>
<sequence>MSKAPQFFSRTGSFGFDAEWSAQEILAAVNRKRSTEGLRPLDELGETPVLRMARQMDEQHEYSRDPILRSLMEWASTVVRLPLLPGAAERLAEDIQQTSRSRSEAPSNGREFPNLFQLFSPHVGTLVLEDRRTMPVRAREIRVAADGDIVAITQTRNEGKVATERFRVFSVAHDVLDDTRVRAGELHDRATIDVSWAVPGYTRTKDSPYLTVGQERGSFWSFFPTKYPTTLSGALNAAWKTNEDRQNLLDSSELNAELLQVAAHLVVDSLGALVEPSDPAAYLPLMPGRAKESPNWACKTLTEHVWRIAVSSPSLPDQDGVLRLPSELRIHREKLSSGALEQWRDYEGRPRNWVHHSVDAPGPRRGKMNHILDAAGCKDAEPVRTWVEALVQDGTAAASAAAIRVLAHLLRHDFLGAGNPVAMDARRACIIRTESGDFVAPIPGSVFRRSGDDGLQDDLVYIDPAVCDEPDMLHLLDELGIRESDAEGRFHSVLDQGFDGYTADSWMRFWELLNTAGGAVQTGEVQRRVSEPAATLHVRTKAGAFVPLKNAMMPGPVVPADGSRDAAFTVDMSFHANDRGILRSLGVLAVPDRRYKPDGDPWFEDYRTAMHDEYCGTLGATDHRIMPKTLRLEGGEVAGPLHLFLRLSEEGRAAFLSAIPDDGLKVNWTRQVGKATASRAQVASPIRWLVQRHGYVQTSQGLRQVAEAVGPQLAEYSEFLPVAKISDEKAKRLLMPISVEQVGAEDWSTLLDGVKASTDDRFVGATYALLLRVAPDLIMEEETVRCRVGECWELRPDNEIALARSRSEYDELVRERHPALLVDRPEDAEQAGAMIEDWGMLPVTNVIEKTIRWAAEGPRIELGDAFPALRQRLGSSRLRGNYLQRCGELEEVIRTPNGTSRKSLGKALEGDTVLIPAEATDEQALLIVDQSFAFGLGAGGCRAVIEAYQRQLADKVNKERVAAVRAAASVSEKLALMLETAELRELLPQSLLDSEERESGEPSRRRLAELAFRSFDDGVLKECSKAIQGRFPGAPSRYDGGPSARRFAIDLGFPDSFAGSSVPAPPERVVAAGPTDFPSLHHYQEVIAGRLVDMLSSRSPQRAMISLPTGAGKTRVAAEGVIRWIRQSGMPSGPILWIAETGELCEQAVQSWKFVWEKVGAEHPLVIDRFWSGNSATAVADRPHLVVATDAMLAAHLDSPGYAWLRTPALVLIDEAHSAISPKYTKLLTKLGLTHRITERHLVGLTATPFRNNEDLTRRLVQRFGDRRLDDDVLGDQPIARLQELEILSRVEHGELPGVQMELEAHELQDLQSSKIKGFLPKSAERRIAEDDVRNKLLVDEIAKLPEDWAVS</sequence>
<dbReference type="SMART" id="SM00487">
    <property type="entry name" value="DEXDc"/>
    <property type="match status" value="1"/>
</dbReference>
<dbReference type="InterPro" id="IPR027417">
    <property type="entry name" value="P-loop_NTPase"/>
</dbReference>
<dbReference type="GO" id="GO:0003677">
    <property type="term" value="F:DNA binding"/>
    <property type="evidence" value="ECO:0007669"/>
    <property type="project" value="InterPro"/>
</dbReference>
<dbReference type="RefSeq" id="WP_143905936.1">
    <property type="nucleotide sequence ID" value="NZ_CP041765.1"/>
</dbReference>
<keyword evidence="2" id="KW-0378">Hydrolase</keyword>
<dbReference type="GO" id="GO:0004386">
    <property type="term" value="F:helicase activity"/>
    <property type="evidence" value="ECO:0007669"/>
    <property type="project" value="UniProtKB-KW"/>
</dbReference>
<dbReference type="EMBL" id="CP041765">
    <property type="protein sequence ID" value="QDQ96349.1"/>
    <property type="molecule type" value="Genomic_DNA"/>
</dbReference>
<protein>
    <submittedName>
        <fullName evidence="2">DEAD/DEAH box helicase</fullName>
    </submittedName>
</protein>
<dbReference type="Pfam" id="PF04851">
    <property type="entry name" value="ResIII"/>
    <property type="match status" value="1"/>
</dbReference>
<dbReference type="GO" id="GO:0016787">
    <property type="term" value="F:hydrolase activity"/>
    <property type="evidence" value="ECO:0007669"/>
    <property type="project" value="InterPro"/>
</dbReference>
<gene>
    <name evidence="2" type="ORF">FO059_02035</name>
</gene>
<reference evidence="2 3" key="2">
    <citation type="submission" date="2019-07" db="EMBL/GenBank/DDBJ databases">
        <authorList>
            <person name="Huang Y."/>
        </authorList>
    </citation>
    <scope>NUCLEOTIDE SEQUENCE [LARGE SCALE GENOMIC DNA]</scope>
    <source>
        <strain evidence="2 3">HY188</strain>
    </source>
</reference>
<dbReference type="Proteomes" id="UP000317344">
    <property type="component" value="Chromosome"/>
</dbReference>
<dbReference type="GO" id="GO:0005524">
    <property type="term" value="F:ATP binding"/>
    <property type="evidence" value="ECO:0007669"/>
    <property type="project" value="InterPro"/>
</dbReference>
<dbReference type="Gene3D" id="3.40.50.300">
    <property type="entry name" value="P-loop containing nucleotide triphosphate hydrolases"/>
    <property type="match status" value="1"/>
</dbReference>
<accession>A0A516WZS1</accession>
<keyword evidence="2" id="KW-0347">Helicase</keyword>
<dbReference type="PROSITE" id="PS51192">
    <property type="entry name" value="HELICASE_ATP_BIND_1"/>
    <property type="match status" value="1"/>
</dbReference>
<organism evidence="2 3">
    <name type="scientific">Tomitella fengzijianii</name>
    <dbReference type="NCBI Taxonomy" id="2597660"/>
    <lineage>
        <taxon>Bacteria</taxon>
        <taxon>Bacillati</taxon>
        <taxon>Actinomycetota</taxon>
        <taxon>Actinomycetes</taxon>
        <taxon>Mycobacteriales</taxon>
        <taxon>Tomitella</taxon>
    </lineage>
</organism>
<reference evidence="2 3" key="1">
    <citation type="submission" date="2019-07" db="EMBL/GenBank/DDBJ databases">
        <title>Tomitella cavernea sp. nov., an actinomycete isolated from soil.</title>
        <authorList>
            <person name="Cheng J."/>
        </authorList>
    </citation>
    <scope>NUCLEOTIDE SEQUENCE [LARGE SCALE GENOMIC DNA]</scope>
    <source>
        <strain evidence="2 3">HY188</strain>
    </source>
</reference>
<dbReference type="PANTHER" id="PTHR47396:SF1">
    <property type="entry name" value="ATP-DEPENDENT HELICASE IRC3-RELATED"/>
    <property type="match status" value="1"/>
</dbReference>
<keyword evidence="2" id="KW-0547">Nucleotide-binding</keyword>
<proteinExistence type="predicted"/>
<keyword evidence="2" id="KW-0067">ATP-binding</keyword>